<feature type="region of interest" description="Disordered" evidence="1">
    <location>
        <begin position="132"/>
        <end position="170"/>
    </location>
</feature>
<organism evidence="2 3">
    <name type="scientific">Cytospora mali</name>
    <name type="common">Apple Valsa canker fungus</name>
    <name type="synonym">Valsa mali</name>
    <dbReference type="NCBI Taxonomy" id="578113"/>
    <lineage>
        <taxon>Eukaryota</taxon>
        <taxon>Fungi</taxon>
        <taxon>Dikarya</taxon>
        <taxon>Ascomycota</taxon>
        <taxon>Pezizomycotina</taxon>
        <taxon>Sordariomycetes</taxon>
        <taxon>Sordariomycetidae</taxon>
        <taxon>Diaporthales</taxon>
        <taxon>Cytosporaceae</taxon>
        <taxon>Cytospora</taxon>
    </lineage>
</organism>
<keyword evidence="3" id="KW-1185">Reference proteome</keyword>
<dbReference type="EMBL" id="KN714690">
    <property type="protein sequence ID" value="KUI56550.1"/>
    <property type="molecule type" value="Genomic_DNA"/>
</dbReference>
<gene>
    <name evidence="2" type="ORF">VP1G_10866</name>
</gene>
<dbReference type="Proteomes" id="UP000078576">
    <property type="component" value="Unassembled WGS sequence"/>
</dbReference>
<sequence>MELQEGPACRAGGLRGGVGVVGAVVVVGDKSLRPSRAERRAAERGERGADARRERPLEVEAAQAFPGRLVEDERGLDREVVRQAAPQLRVPLRHAHPRVPHHPAADRAVLELPRPRAREDVVQPLAPRAAIRMQDPPHVPHRRTPRDDPVRRRQRRHVEVPRRNDQVAPLGRAAQHLGQLPGLRLPVHAVRVGPVGAVRRVRVRVEHLEDVLVARAVAHPRAGYPLPDVPVPAPEGRRPPVEAVGHHGGLLDGPLGQDGQAAAEGAREVELAVREEVVRFLPHG</sequence>
<accession>A0A194UXX1</accession>
<feature type="compositionally biased region" description="Basic and acidic residues" evidence="1">
    <location>
        <begin position="145"/>
        <end position="165"/>
    </location>
</feature>
<evidence type="ECO:0000313" key="3">
    <source>
        <dbReference type="Proteomes" id="UP000078576"/>
    </source>
</evidence>
<protein>
    <submittedName>
        <fullName evidence="2">Uncharacterized protein</fullName>
    </submittedName>
</protein>
<evidence type="ECO:0000313" key="2">
    <source>
        <dbReference type="EMBL" id="KUI56550.1"/>
    </source>
</evidence>
<proteinExistence type="predicted"/>
<evidence type="ECO:0000256" key="1">
    <source>
        <dbReference type="SAM" id="MobiDB-lite"/>
    </source>
</evidence>
<feature type="region of interest" description="Disordered" evidence="1">
    <location>
        <begin position="34"/>
        <end position="54"/>
    </location>
</feature>
<name>A0A194UXX1_CYTMA</name>
<dbReference type="AlphaFoldDB" id="A0A194UXX1"/>
<reference evidence="3" key="1">
    <citation type="submission" date="2014-12" db="EMBL/GenBank/DDBJ databases">
        <title>Genome Sequence of Valsa Canker Pathogens Uncovers a Specific Adaption of Colonization on Woody Bark.</title>
        <authorList>
            <person name="Yin Z."/>
            <person name="Liu H."/>
            <person name="Gao X."/>
            <person name="Li Z."/>
            <person name="Song N."/>
            <person name="Ke X."/>
            <person name="Dai Q."/>
            <person name="Wu Y."/>
            <person name="Sun Y."/>
            <person name="Xu J.-R."/>
            <person name="Kang Z.K."/>
            <person name="Wang L."/>
            <person name="Huang L."/>
        </authorList>
    </citation>
    <scope>NUCLEOTIDE SEQUENCE [LARGE SCALE GENOMIC DNA]</scope>
    <source>
        <strain evidence="3">SXYL134</strain>
    </source>
</reference>